<keyword evidence="5" id="KW-1003">Cell membrane</keyword>
<evidence type="ECO:0000256" key="9">
    <source>
        <dbReference type="ARBA" id="ARBA00023136"/>
    </source>
</evidence>
<protein>
    <recommendedName>
        <fullName evidence="3">Type II secretion system protein N</fullName>
    </recommendedName>
    <alternativeName>
        <fullName evidence="10">General secretion pathway protein N</fullName>
    </alternativeName>
</protein>
<dbReference type="GO" id="GO:0015628">
    <property type="term" value="P:protein secretion by the type II secretion system"/>
    <property type="evidence" value="ECO:0007669"/>
    <property type="project" value="InterPro"/>
</dbReference>
<evidence type="ECO:0000256" key="5">
    <source>
        <dbReference type="ARBA" id="ARBA00022475"/>
    </source>
</evidence>
<comment type="subcellular location">
    <subcellularLocation>
        <location evidence="1">Cell inner membrane</location>
    </subcellularLocation>
</comment>
<comment type="similarity">
    <text evidence="2">Belongs to the GSP N family.</text>
</comment>
<evidence type="ECO:0000256" key="8">
    <source>
        <dbReference type="ARBA" id="ARBA00022927"/>
    </source>
</evidence>
<evidence type="ECO:0000256" key="10">
    <source>
        <dbReference type="ARBA" id="ARBA00030772"/>
    </source>
</evidence>
<reference evidence="12 13" key="1">
    <citation type="submission" date="2016-10" db="EMBL/GenBank/DDBJ databases">
        <authorList>
            <person name="de Groot N.N."/>
        </authorList>
    </citation>
    <scope>NUCLEOTIDE SEQUENCE [LARGE SCALE GENOMIC DNA]</scope>
    <source>
        <strain evidence="12 13">DSM 11443</strain>
    </source>
</reference>
<feature type="transmembrane region" description="Helical" evidence="11">
    <location>
        <begin position="27"/>
        <end position="48"/>
    </location>
</feature>
<dbReference type="EMBL" id="FOMW01000002">
    <property type="protein sequence ID" value="SFD70537.1"/>
    <property type="molecule type" value="Genomic_DNA"/>
</dbReference>
<name>A0A1I1UIH9_9RHOB</name>
<dbReference type="Pfam" id="PF01203">
    <property type="entry name" value="T2SSN"/>
    <property type="match status" value="1"/>
</dbReference>
<keyword evidence="7 11" id="KW-0812">Transmembrane</keyword>
<dbReference type="InterPro" id="IPR022792">
    <property type="entry name" value="T2SS_protein-GspN"/>
</dbReference>
<keyword evidence="13" id="KW-1185">Reference proteome</keyword>
<evidence type="ECO:0000256" key="1">
    <source>
        <dbReference type="ARBA" id="ARBA00004533"/>
    </source>
</evidence>
<sequence>MTQTEPAASDVEIAPVPPRRGWLRRSVFLLGLTCFAVLVYAVALIVTLPASAVRELVILPPQVTGLNGSAWQGRATLDGGYTLNWDLRGWSVLTTRAVSDWTLQGPDTQLTGILTVSPWAAEASDVAGRAGPGLLALLPGSPLKDCTSRAVVDVQTLAWQRDAARAGGVIQIDAGTCQDLLGRATAIPQMTLDLSAQGSDARAVLSDRDGTLAQVTVTGDQRLILRVEPEGATLVPGMPTGGPMIIEYPFATLF</sequence>
<evidence type="ECO:0000313" key="12">
    <source>
        <dbReference type="EMBL" id="SFD70537.1"/>
    </source>
</evidence>
<dbReference type="AlphaFoldDB" id="A0A1I1UIH9"/>
<evidence type="ECO:0000256" key="4">
    <source>
        <dbReference type="ARBA" id="ARBA00022448"/>
    </source>
</evidence>
<dbReference type="GO" id="GO:0005886">
    <property type="term" value="C:plasma membrane"/>
    <property type="evidence" value="ECO:0007669"/>
    <property type="project" value="UniProtKB-SubCell"/>
</dbReference>
<organism evidence="12 13">
    <name type="scientific">Sulfitobacter brevis</name>
    <dbReference type="NCBI Taxonomy" id="74348"/>
    <lineage>
        <taxon>Bacteria</taxon>
        <taxon>Pseudomonadati</taxon>
        <taxon>Pseudomonadota</taxon>
        <taxon>Alphaproteobacteria</taxon>
        <taxon>Rhodobacterales</taxon>
        <taxon>Roseobacteraceae</taxon>
        <taxon>Sulfitobacter</taxon>
    </lineage>
</organism>
<evidence type="ECO:0000256" key="7">
    <source>
        <dbReference type="ARBA" id="ARBA00022692"/>
    </source>
</evidence>
<dbReference type="OrthoDB" id="7723925at2"/>
<evidence type="ECO:0000256" key="6">
    <source>
        <dbReference type="ARBA" id="ARBA00022519"/>
    </source>
</evidence>
<evidence type="ECO:0000313" key="13">
    <source>
        <dbReference type="Proteomes" id="UP000198977"/>
    </source>
</evidence>
<keyword evidence="6" id="KW-0997">Cell inner membrane</keyword>
<keyword evidence="4" id="KW-0813">Transport</keyword>
<dbReference type="STRING" id="74348.SAMN04488523_102133"/>
<evidence type="ECO:0000256" key="2">
    <source>
        <dbReference type="ARBA" id="ARBA00007208"/>
    </source>
</evidence>
<evidence type="ECO:0000256" key="3">
    <source>
        <dbReference type="ARBA" id="ARBA00021563"/>
    </source>
</evidence>
<keyword evidence="9 11" id="KW-0472">Membrane</keyword>
<dbReference type="Proteomes" id="UP000198977">
    <property type="component" value="Unassembled WGS sequence"/>
</dbReference>
<proteinExistence type="inferred from homology"/>
<keyword evidence="11" id="KW-1133">Transmembrane helix</keyword>
<dbReference type="GO" id="GO:0015627">
    <property type="term" value="C:type II protein secretion system complex"/>
    <property type="evidence" value="ECO:0007669"/>
    <property type="project" value="InterPro"/>
</dbReference>
<keyword evidence="8" id="KW-0653">Protein transport</keyword>
<gene>
    <name evidence="12" type="ORF">SAMN04488523_102133</name>
</gene>
<evidence type="ECO:0000256" key="11">
    <source>
        <dbReference type="SAM" id="Phobius"/>
    </source>
</evidence>
<accession>A0A1I1UIH9</accession>